<dbReference type="InterPro" id="IPR014284">
    <property type="entry name" value="RNA_pol_sigma-70_dom"/>
</dbReference>
<dbReference type="PANTHER" id="PTHR43133">
    <property type="entry name" value="RNA POLYMERASE ECF-TYPE SIGMA FACTO"/>
    <property type="match status" value="1"/>
</dbReference>
<keyword evidence="3" id="KW-0731">Sigma factor</keyword>
<evidence type="ECO:0000259" key="7">
    <source>
        <dbReference type="Pfam" id="PF08281"/>
    </source>
</evidence>
<evidence type="ECO:0000256" key="2">
    <source>
        <dbReference type="ARBA" id="ARBA00023015"/>
    </source>
</evidence>
<proteinExistence type="inferred from homology"/>
<keyword evidence="4" id="KW-0238">DNA-binding</keyword>
<dbReference type="GeneID" id="93163222"/>
<comment type="caution">
    <text evidence="8">The sequence shown here is derived from an EMBL/GenBank/DDBJ whole genome shotgun (WGS) entry which is preliminary data.</text>
</comment>
<gene>
    <name evidence="8" type="ORF">HMPREF9470_02729</name>
</gene>
<dbReference type="InterPro" id="IPR013249">
    <property type="entry name" value="RNA_pol_sigma70_r4_t2"/>
</dbReference>
<dbReference type="AlphaFoldDB" id="A0A0J9ES53"/>
<feature type="domain" description="RNA polymerase sigma-70 region 2" evidence="6">
    <location>
        <begin position="24"/>
        <end position="90"/>
    </location>
</feature>
<dbReference type="Pfam" id="PF08281">
    <property type="entry name" value="Sigma70_r4_2"/>
    <property type="match status" value="1"/>
</dbReference>
<dbReference type="PATRIC" id="fig|742734.4.peg.2929"/>
<dbReference type="InterPro" id="IPR013325">
    <property type="entry name" value="RNA_pol_sigma_r2"/>
</dbReference>
<dbReference type="InterPro" id="IPR007627">
    <property type="entry name" value="RNA_pol_sigma70_r2"/>
</dbReference>
<dbReference type="RefSeq" id="WP_007865647.1">
    <property type="nucleotide sequence ID" value="NZ_KQ235878.1"/>
</dbReference>
<dbReference type="InterPro" id="IPR013324">
    <property type="entry name" value="RNA_pol_sigma_r3/r4-like"/>
</dbReference>
<evidence type="ECO:0000256" key="5">
    <source>
        <dbReference type="ARBA" id="ARBA00023163"/>
    </source>
</evidence>
<dbReference type="SUPFAM" id="SSF88946">
    <property type="entry name" value="Sigma2 domain of RNA polymerase sigma factors"/>
    <property type="match status" value="1"/>
</dbReference>
<dbReference type="Pfam" id="PF04542">
    <property type="entry name" value="Sigma70_r2"/>
    <property type="match status" value="1"/>
</dbReference>
<evidence type="ECO:0000256" key="1">
    <source>
        <dbReference type="ARBA" id="ARBA00010641"/>
    </source>
</evidence>
<evidence type="ECO:0000313" key="8">
    <source>
        <dbReference type="EMBL" id="KMW18625.1"/>
    </source>
</evidence>
<feature type="domain" description="RNA polymerase sigma factor 70 region 4 type 2" evidence="7">
    <location>
        <begin position="119"/>
        <end position="171"/>
    </location>
</feature>
<comment type="similarity">
    <text evidence="1">Belongs to the sigma-70 factor family. ECF subfamily.</text>
</comment>
<dbReference type="Proteomes" id="UP000037392">
    <property type="component" value="Unassembled WGS sequence"/>
</dbReference>
<dbReference type="InterPro" id="IPR036388">
    <property type="entry name" value="WH-like_DNA-bd_sf"/>
</dbReference>
<dbReference type="PANTHER" id="PTHR43133:SF8">
    <property type="entry name" value="RNA POLYMERASE SIGMA FACTOR HI_1459-RELATED"/>
    <property type="match status" value="1"/>
</dbReference>
<name>A0A0J9ES53_9FIRM</name>
<dbReference type="GO" id="GO:0003677">
    <property type="term" value="F:DNA binding"/>
    <property type="evidence" value="ECO:0007669"/>
    <property type="project" value="UniProtKB-KW"/>
</dbReference>
<evidence type="ECO:0000256" key="3">
    <source>
        <dbReference type="ARBA" id="ARBA00023082"/>
    </source>
</evidence>
<dbReference type="Gene3D" id="1.10.10.10">
    <property type="entry name" value="Winged helix-like DNA-binding domain superfamily/Winged helix DNA-binding domain"/>
    <property type="match status" value="1"/>
</dbReference>
<evidence type="ECO:0008006" key="10">
    <source>
        <dbReference type="Google" id="ProtNLM"/>
    </source>
</evidence>
<dbReference type="CDD" id="cd06171">
    <property type="entry name" value="Sigma70_r4"/>
    <property type="match status" value="1"/>
</dbReference>
<dbReference type="NCBIfam" id="TIGR02937">
    <property type="entry name" value="sigma70-ECF"/>
    <property type="match status" value="1"/>
</dbReference>
<reference evidence="8 9" key="1">
    <citation type="submission" date="2011-04" db="EMBL/GenBank/DDBJ databases">
        <title>The Genome Sequence of Clostridium citroniae WAL-19142.</title>
        <authorList>
            <consortium name="The Broad Institute Genome Sequencing Platform"/>
            <person name="Earl A."/>
            <person name="Ward D."/>
            <person name="Feldgarden M."/>
            <person name="Gevers D."/>
            <person name="Warren Y.A."/>
            <person name="Tyrrell K.L."/>
            <person name="Citron D.M."/>
            <person name="Goldstein E.J."/>
            <person name="Daigneault M."/>
            <person name="Allen-Vercoe E."/>
            <person name="Young S.K."/>
            <person name="Zeng Q."/>
            <person name="Gargeya S."/>
            <person name="Fitzgerald M."/>
            <person name="Haas B."/>
            <person name="Abouelleil A."/>
            <person name="Alvarado L."/>
            <person name="Arachchi H.M."/>
            <person name="Berlin A."/>
            <person name="Brown A."/>
            <person name="Chapman S.B."/>
            <person name="Chen Z."/>
            <person name="Dunbar C."/>
            <person name="Freedman E."/>
            <person name="Gearin G."/>
            <person name="Gellesch M."/>
            <person name="Goldberg J."/>
            <person name="Griggs A."/>
            <person name="Gujja S."/>
            <person name="Heilman E.R."/>
            <person name="Heiman D."/>
            <person name="Howarth C."/>
            <person name="Larson L."/>
            <person name="Lui A."/>
            <person name="MacDonald P.J."/>
            <person name="Mehta T."/>
            <person name="Montmayeur A."/>
            <person name="Murphy C."/>
            <person name="Neiman D."/>
            <person name="Pearson M."/>
            <person name="Priest M."/>
            <person name="Roberts A."/>
            <person name="Saif S."/>
            <person name="Shea T."/>
            <person name="Shenoy N."/>
            <person name="Sisk P."/>
            <person name="Stolte C."/>
            <person name="Sykes S."/>
            <person name="White J."/>
            <person name="Yandava C."/>
            <person name="Wortman J."/>
            <person name="Nusbaum C."/>
            <person name="Birren B."/>
        </authorList>
    </citation>
    <scope>NUCLEOTIDE SEQUENCE [LARGE SCALE GENOMIC DNA]</scope>
    <source>
        <strain evidence="8 9">WAL-19142</strain>
    </source>
</reference>
<accession>A0A0J9ES53</accession>
<dbReference type="GO" id="GO:0006352">
    <property type="term" value="P:DNA-templated transcription initiation"/>
    <property type="evidence" value="ECO:0007669"/>
    <property type="project" value="InterPro"/>
</dbReference>
<evidence type="ECO:0000313" key="9">
    <source>
        <dbReference type="Proteomes" id="UP000037392"/>
    </source>
</evidence>
<dbReference type="EMBL" id="ADLK01000022">
    <property type="protein sequence ID" value="KMW18625.1"/>
    <property type="molecule type" value="Genomic_DNA"/>
</dbReference>
<evidence type="ECO:0000259" key="6">
    <source>
        <dbReference type="Pfam" id="PF04542"/>
    </source>
</evidence>
<keyword evidence="5" id="KW-0804">Transcription</keyword>
<organism evidence="8 9">
    <name type="scientific">[Clostridium] citroniae WAL-19142</name>
    <dbReference type="NCBI Taxonomy" id="742734"/>
    <lineage>
        <taxon>Bacteria</taxon>
        <taxon>Bacillati</taxon>
        <taxon>Bacillota</taxon>
        <taxon>Clostridia</taxon>
        <taxon>Lachnospirales</taxon>
        <taxon>Lachnospiraceae</taxon>
        <taxon>Enterocloster</taxon>
    </lineage>
</organism>
<dbReference type="GO" id="GO:0016987">
    <property type="term" value="F:sigma factor activity"/>
    <property type="evidence" value="ECO:0007669"/>
    <property type="project" value="UniProtKB-KW"/>
</dbReference>
<evidence type="ECO:0000256" key="4">
    <source>
        <dbReference type="ARBA" id="ARBA00023125"/>
    </source>
</evidence>
<dbReference type="SUPFAM" id="SSF88659">
    <property type="entry name" value="Sigma3 and sigma4 domains of RNA polymerase sigma factors"/>
    <property type="match status" value="1"/>
</dbReference>
<dbReference type="InterPro" id="IPR039425">
    <property type="entry name" value="RNA_pol_sigma-70-like"/>
</dbReference>
<dbReference type="Gene3D" id="1.10.1740.10">
    <property type="match status" value="1"/>
</dbReference>
<sequence>MEQSAAELARRMMEGDSQAFDRIMEYYYPKVLRMAYLISGSYADSEDIVQETFVLCWTNRRKIKDPESFGSWIYRTLTREAWRFCRKHRKEQPVEAVYGEEEPQSGSVLEEVMKRSRDQELYRAVRNLPVKQRTAVVLYYFNRMSAKEIAQIMGCLEGTVKSRLYTARENLKKELTKEQNTGREVTL</sequence>
<keyword evidence="2" id="KW-0805">Transcription regulation</keyword>
<dbReference type="OrthoDB" id="9795666at2"/>
<protein>
    <recommendedName>
        <fullName evidence="10">HTH luxR-type domain-containing protein</fullName>
    </recommendedName>
</protein>